<dbReference type="Proteomes" id="UP000807025">
    <property type="component" value="Unassembled WGS sequence"/>
</dbReference>
<protein>
    <submittedName>
        <fullName evidence="1">Uncharacterized protein</fullName>
    </submittedName>
</protein>
<keyword evidence="2" id="KW-1185">Reference proteome</keyword>
<proteinExistence type="predicted"/>
<dbReference type="EMBL" id="MU154884">
    <property type="protein sequence ID" value="KAF9486854.1"/>
    <property type="molecule type" value="Genomic_DNA"/>
</dbReference>
<sequence>MVQSDSFSAWIEIEGVWTEEYKEEITEDEDEDGLVVTCWIASEEAKTFSVHFKDESCSAPRWRSLSADGLPVYGRVLEPKCKGCPSEVTRAIKSVPVSSTEMCPLMFLKITMTDDDTYMDSPINTKFGEITLSVWNTRLRKYHKGKAETDTSAAPSLGGPVHETSKKIGGHCIKSAFKVLDQG</sequence>
<evidence type="ECO:0000313" key="2">
    <source>
        <dbReference type="Proteomes" id="UP000807025"/>
    </source>
</evidence>
<accession>A0A9P5ZI69</accession>
<evidence type="ECO:0000313" key="1">
    <source>
        <dbReference type="EMBL" id="KAF9486854.1"/>
    </source>
</evidence>
<comment type="caution">
    <text evidence="1">The sequence shown here is derived from an EMBL/GenBank/DDBJ whole genome shotgun (WGS) entry which is preliminary data.</text>
</comment>
<gene>
    <name evidence="1" type="ORF">BDN71DRAFT_1514557</name>
</gene>
<organism evidence="1 2">
    <name type="scientific">Pleurotus eryngii</name>
    <name type="common">Boletus of the steppes</name>
    <dbReference type="NCBI Taxonomy" id="5323"/>
    <lineage>
        <taxon>Eukaryota</taxon>
        <taxon>Fungi</taxon>
        <taxon>Dikarya</taxon>
        <taxon>Basidiomycota</taxon>
        <taxon>Agaricomycotina</taxon>
        <taxon>Agaricomycetes</taxon>
        <taxon>Agaricomycetidae</taxon>
        <taxon>Agaricales</taxon>
        <taxon>Pleurotineae</taxon>
        <taxon>Pleurotaceae</taxon>
        <taxon>Pleurotus</taxon>
    </lineage>
</organism>
<dbReference type="OrthoDB" id="3364132at2759"/>
<name>A0A9P5ZI69_PLEER</name>
<dbReference type="AlphaFoldDB" id="A0A9P5ZI69"/>
<reference evidence="1" key="1">
    <citation type="submission" date="2020-11" db="EMBL/GenBank/DDBJ databases">
        <authorList>
            <consortium name="DOE Joint Genome Institute"/>
            <person name="Ahrendt S."/>
            <person name="Riley R."/>
            <person name="Andreopoulos W."/>
            <person name="Labutti K."/>
            <person name="Pangilinan J."/>
            <person name="Ruiz-Duenas F.J."/>
            <person name="Barrasa J.M."/>
            <person name="Sanchez-Garcia M."/>
            <person name="Camarero S."/>
            <person name="Miyauchi S."/>
            <person name="Serrano A."/>
            <person name="Linde D."/>
            <person name="Babiker R."/>
            <person name="Drula E."/>
            <person name="Ayuso-Fernandez I."/>
            <person name="Pacheco R."/>
            <person name="Padilla G."/>
            <person name="Ferreira P."/>
            <person name="Barriuso J."/>
            <person name="Kellner H."/>
            <person name="Castanera R."/>
            <person name="Alfaro M."/>
            <person name="Ramirez L."/>
            <person name="Pisabarro A.G."/>
            <person name="Kuo A."/>
            <person name="Tritt A."/>
            <person name="Lipzen A."/>
            <person name="He G."/>
            <person name="Yan M."/>
            <person name="Ng V."/>
            <person name="Cullen D."/>
            <person name="Martin F."/>
            <person name="Rosso M.-N."/>
            <person name="Henrissat B."/>
            <person name="Hibbett D."/>
            <person name="Martinez A.T."/>
            <person name="Grigoriev I.V."/>
        </authorList>
    </citation>
    <scope>NUCLEOTIDE SEQUENCE</scope>
    <source>
        <strain evidence="1">ATCC 90797</strain>
    </source>
</reference>